<dbReference type="GO" id="GO:0032259">
    <property type="term" value="P:methylation"/>
    <property type="evidence" value="ECO:0007669"/>
    <property type="project" value="UniProtKB-KW"/>
</dbReference>
<gene>
    <name evidence="2" type="ORF">DACRYDRAFT_26145</name>
</gene>
<evidence type="ECO:0000313" key="2">
    <source>
        <dbReference type="EMBL" id="EJT98675.1"/>
    </source>
</evidence>
<dbReference type="RefSeq" id="XP_040625573.1">
    <property type="nucleotide sequence ID" value="XM_040774277.1"/>
</dbReference>
<evidence type="ECO:0000259" key="1">
    <source>
        <dbReference type="PROSITE" id="PS50280"/>
    </source>
</evidence>
<dbReference type="AlphaFoldDB" id="M5FPN1"/>
<dbReference type="PANTHER" id="PTHR12197:SF294">
    <property type="entry name" value="POTENTIAL PROTEIN LYSINE METHYLTRANSFERASE SET6"/>
    <property type="match status" value="1"/>
</dbReference>
<feature type="non-terminal residue" evidence="2">
    <location>
        <position position="1"/>
    </location>
</feature>
<dbReference type="InterPro" id="IPR050869">
    <property type="entry name" value="H3K4_H4K5_MeTrfase"/>
</dbReference>
<dbReference type="PANTHER" id="PTHR12197">
    <property type="entry name" value="HISTONE-LYSINE N-METHYLTRANSFERASE SMYD"/>
    <property type="match status" value="1"/>
</dbReference>
<dbReference type="PIRSF" id="PIRSF022536">
    <property type="entry name" value="A612L_SET"/>
    <property type="match status" value="1"/>
</dbReference>
<dbReference type="Proteomes" id="UP000030653">
    <property type="component" value="Unassembled WGS sequence"/>
</dbReference>
<feature type="domain" description="SET" evidence="1">
    <location>
        <begin position="1"/>
        <end position="113"/>
    </location>
</feature>
<dbReference type="GO" id="GO:0062122">
    <property type="term" value="F:histone H3K37 methyltransferase activity"/>
    <property type="evidence" value="ECO:0007669"/>
    <property type="project" value="InterPro"/>
</dbReference>
<dbReference type="InterPro" id="IPR001214">
    <property type="entry name" value="SET_dom"/>
</dbReference>
<dbReference type="OrthoDB" id="3180714at2759"/>
<dbReference type="InterPro" id="IPR009207">
    <property type="entry name" value="SET7_MeTrfase"/>
</dbReference>
<keyword evidence="3" id="KW-1185">Reference proteome</keyword>
<reference evidence="2 3" key="1">
    <citation type="journal article" date="2012" name="Science">
        <title>The Paleozoic origin of enzymatic lignin decomposition reconstructed from 31 fungal genomes.</title>
        <authorList>
            <person name="Floudas D."/>
            <person name="Binder M."/>
            <person name="Riley R."/>
            <person name="Barry K."/>
            <person name="Blanchette R.A."/>
            <person name="Henrissat B."/>
            <person name="Martinez A.T."/>
            <person name="Otillar R."/>
            <person name="Spatafora J.W."/>
            <person name="Yadav J.S."/>
            <person name="Aerts A."/>
            <person name="Benoit I."/>
            <person name="Boyd A."/>
            <person name="Carlson A."/>
            <person name="Copeland A."/>
            <person name="Coutinho P.M."/>
            <person name="de Vries R.P."/>
            <person name="Ferreira P."/>
            <person name="Findley K."/>
            <person name="Foster B."/>
            <person name="Gaskell J."/>
            <person name="Glotzer D."/>
            <person name="Gorecki P."/>
            <person name="Heitman J."/>
            <person name="Hesse C."/>
            <person name="Hori C."/>
            <person name="Igarashi K."/>
            <person name="Jurgens J.A."/>
            <person name="Kallen N."/>
            <person name="Kersten P."/>
            <person name="Kohler A."/>
            <person name="Kuees U."/>
            <person name="Kumar T.K.A."/>
            <person name="Kuo A."/>
            <person name="LaButti K."/>
            <person name="Larrondo L.F."/>
            <person name="Lindquist E."/>
            <person name="Ling A."/>
            <person name="Lombard V."/>
            <person name="Lucas S."/>
            <person name="Lundell T."/>
            <person name="Martin R."/>
            <person name="McLaughlin D.J."/>
            <person name="Morgenstern I."/>
            <person name="Morin E."/>
            <person name="Murat C."/>
            <person name="Nagy L.G."/>
            <person name="Nolan M."/>
            <person name="Ohm R.A."/>
            <person name="Patyshakuliyeva A."/>
            <person name="Rokas A."/>
            <person name="Ruiz-Duenas F.J."/>
            <person name="Sabat G."/>
            <person name="Salamov A."/>
            <person name="Samejima M."/>
            <person name="Schmutz J."/>
            <person name="Slot J.C."/>
            <person name="St John F."/>
            <person name="Stenlid J."/>
            <person name="Sun H."/>
            <person name="Sun S."/>
            <person name="Syed K."/>
            <person name="Tsang A."/>
            <person name="Wiebenga A."/>
            <person name="Young D."/>
            <person name="Pisabarro A."/>
            <person name="Eastwood D.C."/>
            <person name="Martin F."/>
            <person name="Cullen D."/>
            <person name="Grigoriev I.V."/>
            <person name="Hibbett D.S."/>
        </authorList>
    </citation>
    <scope>NUCLEOTIDE SEQUENCE [LARGE SCALE GENOMIC DNA]</scope>
    <source>
        <strain evidence="2 3">DJM-731 SS1</strain>
    </source>
</reference>
<keyword evidence="2" id="KW-0808">Transferase</keyword>
<evidence type="ECO:0000313" key="3">
    <source>
        <dbReference type="Proteomes" id="UP000030653"/>
    </source>
</evidence>
<proteinExistence type="predicted"/>
<dbReference type="SUPFAM" id="SSF82199">
    <property type="entry name" value="SET domain"/>
    <property type="match status" value="1"/>
</dbReference>
<dbReference type="EMBL" id="JH795872">
    <property type="protein sequence ID" value="EJT98675.1"/>
    <property type="molecule type" value="Genomic_DNA"/>
</dbReference>
<organism evidence="2 3">
    <name type="scientific">Dacryopinax primogenitus (strain DJM 731)</name>
    <name type="common">Brown rot fungus</name>
    <dbReference type="NCBI Taxonomy" id="1858805"/>
    <lineage>
        <taxon>Eukaryota</taxon>
        <taxon>Fungi</taxon>
        <taxon>Dikarya</taxon>
        <taxon>Basidiomycota</taxon>
        <taxon>Agaricomycotina</taxon>
        <taxon>Dacrymycetes</taxon>
        <taxon>Dacrymycetales</taxon>
        <taxon>Dacrymycetaceae</taxon>
        <taxon>Dacryopinax</taxon>
    </lineage>
</organism>
<dbReference type="OMA" id="ATYEINF"/>
<dbReference type="InterPro" id="IPR046341">
    <property type="entry name" value="SET_dom_sf"/>
</dbReference>
<dbReference type="GO" id="GO:0005634">
    <property type="term" value="C:nucleus"/>
    <property type="evidence" value="ECO:0007669"/>
    <property type="project" value="TreeGrafter"/>
</dbReference>
<dbReference type="PROSITE" id="PS50280">
    <property type="entry name" value="SET"/>
    <property type="match status" value="1"/>
</dbReference>
<dbReference type="Gene3D" id="2.170.270.10">
    <property type="entry name" value="SET domain"/>
    <property type="match status" value="1"/>
</dbReference>
<feature type="non-terminal residue" evidence="2">
    <location>
        <position position="136"/>
    </location>
</feature>
<dbReference type="CDD" id="cd10540">
    <property type="entry name" value="SET_SpSet7-like"/>
    <property type="match status" value="1"/>
</dbReference>
<dbReference type="HOGENOM" id="CLU_124044_1_1_1"/>
<name>M5FPN1_DACPD</name>
<protein>
    <submittedName>
        <fullName evidence="2">Protein methyltransferase</fullName>
    </submittedName>
</protein>
<sequence length="136" mass="15217">SLQILSTPDKGRGLYAIRPIAQGTVVEISPVLLFTPEEWEAHGRHTVLDHYTFIWRIPGETRPFMALALGLGSIFNHSSRPNVSFYRNIDAQTIEYTTTRDVSTGEELCISYGDSSRLWFPVVDDNALASESDEGE</sequence>
<dbReference type="STRING" id="1858805.M5FPN1"/>
<dbReference type="Pfam" id="PF00856">
    <property type="entry name" value="SET"/>
    <property type="match status" value="1"/>
</dbReference>
<dbReference type="SMART" id="SM00317">
    <property type="entry name" value="SET"/>
    <property type="match status" value="1"/>
</dbReference>
<accession>M5FPN1</accession>
<dbReference type="GeneID" id="63689339"/>
<keyword evidence="2" id="KW-0489">Methyltransferase</keyword>